<evidence type="ECO:0000256" key="1">
    <source>
        <dbReference type="ARBA" id="ARBA00004167"/>
    </source>
</evidence>
<evidence type="ECO:0000313" key="6">
    <source>
        <dbReference type="Proteomes" id="UP000694888"/>
    </source>
</evidence>
<accession>A0ABM0ZY87</accession>
<keyword evidence="2" id="KW-0812">Transmembrane</keyword>
<evidence type="ECO:0000256" key="5">
    <source>
        <dbReference type="SAM" id="MobiDB-lite"/>
    </source>
</evidence>
<dbReference type="RefSeq" id="XP_012936978.2">
    <property type="nucleotide sequence ID" value="XM_013081524.2"/>
</dbReference>
<comment type="subcellular location">
    <subcellularLocation>
        <location evidence="1">Membrane</location>
        <topology evidence="1">Single-pass membrane protein</topology>
    </subcellularLocation>
</comment>
<organism evidence="6 7">
    <name type="scientific">Aplysia californica</name>
    <name type="common">California sea hare</name>
    <dbReference type="NCBI Taxonomy" id="6500"/>
    <lineage>
        <taxon>Eukaryota</taxon>
        <taxon>Metazoa</taxon>
        <taxon>Spiralia</taxon>
        <taxon>Lophotrochozoa</taxon>
        <taxon>Mollusca</taxon>
        <taxon>Gastropoda</taxon>
        <taxon>Heterobranchia</taxon>
        <taxon>Euthyneura</taxon>
        <taxon>Tectipleura</taxon>
        <taxon>Aplysiida</taxon>
        <taxon>Aplysioidea</taxon>
        <taxon>Aplysiidae</taxon>
        <taxon>Aplysia</taxon>
    </lineage>
</organism>
<evidence type="ECO:0000256" key="2">
    <source>
        <dbReference type="ARBA" id="ARBA00022692"/>
    </source>
</evidence>
<keyword evidence="6" id="KW-1185">Reference proteome</keyword>
<sequence>MDSLKRGMVDRAKRVSSDSHKGVMTPPALADVTGDGVEDIVIPMFNSTVLAINGDTFQPLWSNQFPMSETYSTPAVGFYNEDDVPDFLVKYAHGPGYPIYYYSETTVLDGKTGKRLIEPPLRDTIGAQASPLTVSLEGLGNDVFLVWMADCKGHEGSSDEYSFVKGEQDFGGVSEWKIDREIDR</sequence>
<dbReference type="InterPro" id="IPR028994">
    <property type="entry name" value="Integrin_alpha_N"/>
</dbReference>
<evidence type="ECO:0000313" key="7">
    <source>
        <dbReference type="RefSeq" id="XP_012936978.2"/>
    </source>
</evidence>
<evidence type="ECO:0000256" key="3">
    <source>
        <dbReference type="ARBA" id="ARBA00022989"/>
    </source>
</evidence>
<proteinExistence type="predicted"/>
<reference evidence="7" key="1">
    <citation type="submission" date="2025-08" db="UniProtKB">
        <authorList>
            <consortium name="RefSeq"/>
        </authorList>
    </citation>
    <scope>IDENTIFICATION</scope>
</reference>
<dbReference type="Proteomes" id="UP000694888">
    <property type="component" value="Unplaced"/>
</dbReference>
<evidence type="ECO:0000256" key="4">
    <source>
        <dbReference type="ARBA" id="ARBA00023136"/>
    </source>
</evidence>
<name>A0ABM0ZY87_APLCA</name>
<dbReference type="SUPFAM" id="SSF69318">
    <property type="entry name" value="Integrin alpha N-terminal domain"/>
    <property type="match status" value="1"/>
</dbReference>
<dbReference type="PANTHER" id="PTHR21419:SF36">
    <property type="entry name" value="PROTEIN FAM234A-LIKE"/>
    <property type="match status" value="1"/>
</dbReference>
<keyword evidence="4" id="KW-0472">Membrane</keyword>
<gene>
    <name evidence="7" type="primary">LOC101855014</name>
</gene>
<keyword evidence="3" id="KW-1133">Transmembrane helix</keyword>
<dbReference type="GeneID" id="101855014"/>
<feature type="region of interest" description="Disordered" evidence="5">
    <location>
        <begin position="1"/>
        <end position="22"/>
    </location>
</feature>
<dbReference type="PANTHER" id="PTHR21419">
    <property type="match status" value="1"/>
</dbReference>
<feature type="compositionally biased region" description="Basic and acidic residues" evidence="5">
    <location>
        <begin position="1"/>
        <end position="21"/>
    </location>
</feature>
<protein>
    <submittedName>
        <fullName evidence="7">Uncharacterized protein LOC101855014</fullName>
    </submittedName>
</protein>
<dbReference type="InterPro" id="IPR045232">
    <property type="entry name" value="FAM234"/>
</dbReference>